<sequence length="43" mass="4745">MPRRFLVTSISDSSSAAAALWPYDFGWVEAGIVCLTGRRACPW</sequence>
<reference evidence="1 2" key="1">
    <citation type="submission" date="2016-01" db="EMBL/GenBank/DDBJ databases">
        <authorList>
            <person name="Oliw E.H."/>
        </authorList>
    </citation>
    <scope>NUCLEOTIDE SEQUENCE [LARGE SCALE GENOMIC DNA]</scope>
    <source>
        <strain evidence="1 2">MJR8628B</strain>
    </source>
</reference>
<accession>A0A133KME4</accession>
<comment type="caution">
    <text evidence="1">The sequence shown here is derived from an EMBL/GenBank/DDBJ whole genome shotgun (WGS) entry which is preliminary data.</text>
</comment>
<dbReference type="EMBL" id="LRPO01000042">
    <property type="protein sequence ID" value="KWZ80685.1"/>
    <property type="molecule type" value="Genomic_DNA"/>
</dbReference>
<dbReference type="Proteomes" id="UP000070092">
    <property type="component" value="Unassembled WGS sequence"/>
</dbReference>
<evidence type="ECO:0000313" key="2">
    <source>
        <dbReference type="Proteomes" id="UP000070092"/>
    </source>
</evidence>
<organism evidence="1 2">
    <name type="scientific">Bifidobacterium bifidum</name>
    <dbReference type="NCBI Taxonomy" id="1681"/>
    <lineage>
        <taxon>Bacteria</taxon>
        <taxon>Bacillati</taxon>
        <taxon>Actinomycetota</taxon>
        <taxon>Actinomycetes</taxon>
        <taxon>Bifidobacteriales</taxon>
        <taxon>Bifidobacteriaceae</taxon>
        <taxon>Bifidobacterium</taxon>
    </lineage>
</organism>
<gene>
    <name evidence="1" type="ORF">HMPREF3196_01536</name>
</gene>
<dbReference type="AlphaFoldDB" id="A0A133KME4"/>
<name>A0A133KME4_BIFBI</name>
<proteinExistence type="predicted"/>
<evidence type="ECO:0000313" key="1">
    <source>
        <dbReference type="EMBL" id="KWZ80685.1"/>
    </source>
</evidence>
<protein>
    <submittedName>
        <fullName evidence="1">Uncharacterized protein</fullName>
    </submittedName>
</protein>